<dbReference type="RefSeq" id="WP_105042135.1">
    <property type="nucleotide sequence ID" value="NZ_MQWA01000001.1"/>
</dbReference>
<reference evidence="1 2" key="1">
    <citation type="submission" date="2016-12" db="EMBL/GenBank/DDBJ databases">
        <title>Study of bacterial adaptation to deep sea.</title>
        <authorList>
            <person name="Song J."/>
            <person name="Yoshizawa S."/>
            <person name="Kogure K."/>
        </authorList>
    </citation>
    <scope>NUCLEOTIDE SEQUENCE [LARGE SCALE GENOMIC DNA]</scope>
    <source>
        <strain evidence="1 2">SAORIC-165</strain>
    </source>
</reference>
<dbReference type="AlphaFoldDB" id="A0A2S7TZF9"/>
<accession>A0A2S7TZF9</accession>
<evidence type="ECO:0000313" key="1">
    <source>
        <dbReference type="EMBL" id="PQJ27647.1"/>
    </source>
</evidence>
<evidence type="ECO:0000313" key="2">
    <source>
        <dbReference type="Proteomes" id="UP000239907"/>
    </source>
</evidence>
<name>A0A2S7TZF9_9BACT</name>
<dbReference type="OrthoDB" id="9874364at2"/>
<dbReference type="EMBL" id="MQWA01000001">
    <property type="protein sequence ID" value="PQJ27647.1"/>
    <property type="molecule type" value="Genomic_DNA"/>
</dbReference>
<protein>
    <submittedName>
        <fullName evidence="1">Uncharacterized protein</fullName>
    </submittedName>
</protein>
<proteinExistence type="predicted"/>
<gene>
    <name evidence="1" type="ORF">BSZ32_03465</name>
</gene>
<dbReference type="Proteomes" id="UP000239907">
    <property type="component" value="Unassembled WGS sequence"/>
</dbReference>
<organism evidence="1 2">
    <name type="scientific">Rubritalea profundi</name>
    <dbReference type="NCBI Taxonomy" id="1658618"/>
    <lineage>
        <taxon>Bacteria</taxon>
        <taxon>Pseudomonadati</taxon>
        <taxon>Verrucomicrobiota</taxon>
        <taxon>Verrucomicrobiia</taxon>
        <taxon>Verrucomicrobiales</taxon>
        <taxon>Rubritaleaceae</taxon>
        <taxon>Rubritalea</taxon>
    </lineage>
</organism>
<sequence>MQIQLYLSAEEQSHFAISPQDIQSDNATPLSSNWKALWRCEHLISTDDQLEHLFLFTNAVTLYSLIMVDRGNDLASLLGSFQQHFKLALHEHGSPFKANNIEVNVQLLNGSPLPLIEHMSFLSDLAVEQLLANNADIEATEERLNNIESLSLPISASDAMHQRLQPAKSINTGTTIVPFISQAAAR</sequence>
<comment type="caution">
    <text evidence="1">The sequence shown here is derived from an EMBL/GenBank/DDBJ whole genome shotgun (WGS) entry which is preliminary data.</text>
</comment>
<keyword evidence="2" id="KW-1185">Reference proteome</keyword>